<keyword evidence="7" id="KW-0517">Myogenesis</keyword>
<dbReference type="GO" id="GO:0043066">
    <property type="term" value="P:negative regulation of apoptotic process"/>
    <property type="evidence" value="ECO:0007669"/>
    <property type="project" value="UniProtKB-ARBA"/>
</dbReference>
<dbReference type="PROSITE" id="PS00036">
    <property type="entry name" value="BZIP_BASIC"/>
    <property type="match status" value="1"/>
</dbReference>
<evidence type="ECO:0000256" key="9">
    <source>
        <dbReference type="ARBA" id="ARBA00022657"/>
    </source>
</evidence>
<gene>
    <name evidence="30" type="ORF">BRAFLDRAFT_114732</name>
</gene>
<evidence type="ECO:0000313" key="30">
    <source>
        <dbReference type="EMBL" id="EEN67859.1"/>
    </source>
</evidence>
<keyword evidence="15" id="KW-0832">Ubl conjugation</keyword>
<dbReference type="PANTHER" id="PTHR46542">
    <property type="entry name" value="X-BOX BINDING PROTEIN 1"/>
    <property type="match status" value="1"/>
</dbReference>
<keyword evidence="16" id="KW-0735">Signal-anchor</keyword>
<keyword evidence="17" id="KW-1133">Transmembrane helix</keyword>
<organism>
    <name type="scientific">Branchiostoma floridae</name>
    <name type="common">Florida lancelet</name>
    <name type="synonym">Amphioxus</name>
    <dbReference type="NCBI Taxonomy" id="7739"/>
    <lineage>
        <taxon>Eukaryota</taxon>
        <taxon>Metazoa</taxon>
        <taxon>Chordata</taxon>
        <taxon>Cephalochordata</taxon>
        <taxon>Leptocardii</taxon>
        <taxon>Amphioxiformes</taxon>
        <taxon>Branchiostomatidae</taxon>
        <taxon>Branchiostoma</taxon>
    </lineage>
</organism>
<keyword evidence="6" id="KW-0963">Cytoplasm</keyword>
<keyword evidence="26" id="KW-0539">Nucleus</keyword>
<evidence type="ECO:0000256" key="22">
    <source>
        <dbReference type="ARBA" id="ARBA00023136"/>
    </source>
</evidence>
<evidence type="ECO:0000256" key="12">
    <source>
        <dbReference type="ARBA" id="ARBA00022703"/>
    </source>
</evidence>
<keyword evidence="5" id="KW-0217">Developmental protein</keyword>
<dbReference type="GO" id="GO:0030154">
    <property type="term" value="P:cell differentiation"/>
    <property type="evidence" value="ECO:0007669"/>
    <property type="project" value="UniProtKB-KW"/>
</dbReference>
<evidence type="ECO:0000256" key="24">
    <source>
        <dbReference type="ARBA" id="ARBA00023163"/>
    </source>
</evidence>
<feature type="compositionally biased region" description="Polar residues" evidence="28">
    <location>
        <begin position="27"/>
        <end position="41"/>
    </location>
</feature>
<evidence type="ECO:0000256" key="8">
    <source>
        <dbReference type="ARBA" id="ARBA00022553"/>
    </source>
</evidence>
<evidence type="ECO:0000256" key="3">
    <source>
        <dbReference type="ARBA" id="ARBA00004496"/>
    </source>
</evidence>
<name>C3XVR6_BRAFL</name>
<evidence type="ECO:0000256" key="6">
    <source>
        <dbReference type="ARBA" id="ARBA00022490"/>
    </source>
</evidence>
<evidence type="ECO:0000256" key="15">
    <source>
        <dbReference type="ARBA" id="ARBA00022843"/>
    </source>
</evidence>
<dbReference type="SMART" id="SM00338">
    <property type="entry name" value="BRLZ"/>
    <property type="match status" value="1"/>
</dbReference>
<feature type="region of interest" description="Disordered" evidence="28">
    <location>
        <begin position="25"/>
        <end position="75"/>
    </location>
</feature>
<keyword evidence="13" id="KW-0221">Differentiation</keyword>
<keyword evidence="20" id="KW-0346">Stress response</keyword>
<evidence type="ECO:0000256" key="11">
    <source>
        <dbReference type="ARBA" id="ARBA00022692"/>
    </source>
</evidence>
<dbReference type="EMBL" id="GG666469">
    <property type="protein sequence ID" value="EEN67859.1"/>
    <property type="molecule type" value="Genomic_DNA"/>
</dbReference>
<dbReference type="STRING" id="7739.C3XVR6"/>
<keyword evidence="8" id="KW-0597">Phosphoprotein</keyword>
<evidence type="ECO:0000256" key="2">
    <source>
        <dbReference type="ARBA" id="ARBA00004406"/>
    </source>
</evidence>
<dbReference type="AlphaFoldDB" id="C3XVR6"/>
<evidence type="ECO:0000256" key="16">
    <source>
        <dbReference type="ARBA" id="ARBA00022968"/>
    </source>
</evidence>
<dbReference type="PANTHER" id="PTHR46542:SF1">
    <property type="entry name" value="X-BOX BINDING PROTEIN 1"/>
    <property type="match status" value="1"/>
</dbReference>
<sequence>MSTGVVFAPVGATKRIAPMNIAGRTAPSLNTNMASSRMTEQQPRKRRRLNHLTPEEKAMRRKLKNRVAAQTARDRKKAKMDELEVIVAKLEAQNKALQQQNSSLKQQSTSLKMENAELKKRLGQSEVQCKREARETSPTAEGHTAGREGSRSSESAAFRQCAPLQQGQIWITSSLVAWILTLSATSSSAFSSSWTQTTSSPSSESRPRASQPPIRPSTPQSHRLRLAKPWGPQRHTWNPLQN</sequence>
<protein>
    <recommendedName>
        <fullName evidence="27">X-box-binding protein 1</fullName>
    </recommendedName>
</protein>
<dbReference type="GO" id="GO:0043565">
    <property type="term" value="F:sequence-specific DNA binding"/>
    <property type="evidence" value="ECO:0007669"/>
    <property type="project" value="UniProtKB-ARBA"/>
</dbReference>
<evidence type="ECO:0000256" key="13">
    <source>
        <dbReference type="ARBA" id="ARBA00022782"/>
    </source>
</evidence>
<evidence type="ECO:0000256" key="27">
    <source>
        <dbReference type="ARBA" id="ARBA00040165"/>
    </source>
</evidence>
<dbReference type="InterPro" id="IPR046347">
    <property type="entry name" value="bZIP_sf"/>
</dbReference>
<dbReference type="Gene3D" id="1.20.5.170">
    <property type="match status" value="1"/>
</dbReference>
<dbReference type="eggNOG" id="KOG4005">
    <property type="taxonomic scope" value="Eukaryota"/>
</dbReference>
<dbReference type="GO" id="GO:0005634">
    <property type="term" value="C:nucleus"/>
    <property type="evidence" value="ECO:0007669"/>
    <property type="project" value="UniProtKB-SubCell"/>
</dbReference>
<dbReference type="InterPro" id="IPR052470">
    <property type="entry name" value="ER_Stress-Reg_TF"/>
</dbReference>
<dbReference type="GO" id="GO:0030968">
    <property type="term" value="P:endoplasmic reticulum unfolded protein response"/>
    <property type="evidence" value="ECO:0007669"/>
    <property type="project" value="UniProtKB-ARBA"/>
</dbReference>
<evidence type="ECO:0000256" key="21">
    <source>
        <dbReference type="ARBA" id="ARBA00023125"/>
    </source>
</evidence>
<evidence type="ECO:0000256" key="18">
    <source>
        <dbReference type="ARBA" id="ARBA00022990"/>
    </source>
</evidence>
<evidence type="ECO:0000256" key="20">
    <source>
        <dbReference type="ARBA" id="ARBA00023016"/>
    </source>
</evidence>
<evidence type="ECO:0000256" key="26">
    <source>
        <dbReference type="ARBA" id="ARBA00023242"/>
    </source>
</evidence>
<dbReference type="PROSITE" id="PS50217">
    <property type="entry name" value="BZIP"/>
    <property type="match status" value="1"/>
</dbReference>
<evidence type="ECO:0000256" key="7">
    <source>
        <dbReference type="ARBA" id="ARBA00022541"/>
    </source>
</evidence>
<dbReference type="InParanoid" id="C3XVR6"/>
<feature type="region of interest" description="Disordered" evidence="28">
    <location>
        <begin position="119"/>
        <end position="158"/>
    </location>
</feature>
<dbReference type="InterPro" id="IPR004827">
    <property type="entry name" value="bZIP"/>
</dbReference>
<dbReference type="SUPFAM" id="SSF57959">
    <property type="entry name" value="Leucine zipper domain"/>
    <property type="match status" value="1"/>
</dbReference>
<dbReference type="CDD" id="cd14691">
    <property type="entry name" value="bZIP_XBP1"/>
    <property type="match status" value="1"/>
</dbReference>
<comment type="subcellular location">
    <subcellularLocation>
        <location evidence="3">Cytoplasm</location>
    </subcellularLocation>
    <subcellularLocation>
        <location evidence="2">Endoplasmic reticulum membrane</location>
        <topology evidence="2">Peripheral membrane protein</topology>
    </subcellularLocation>
    <subcellularLocation>
        <location evidence="4">Endoplasmic reticulum membrane</location>
        <topology evidence="4">Single-pass type II membrane protein</topology>
    </subcellularLocation>
    <subcellularLocation>
        <location evidence="1">Nucleus</location>
    </subcellularLocation>
</comment>
<feature type="domain" description="BZIP" evidence="29">
    <location>
        <begin position="55"/>
        <end position="118"/>
    </location>
</feature>
<proteinExistence type="predicted"/>
<evidence type="ECO:0000256" key="25">
    <source>
        <dbReference type="ARBA" id="ARBA00023230"/>
    </source>
</evidence>
<feature type="region of interest" description="Disordered" evidence="28">
    <location>
        <begin position="190"/>
        <end position="242"/>
    </location>
</feature>
<keyword evidence="11" id="KW-0812">Transmembrane</keyword>
<keyword evidence="19" id="KW-0805">Transcription regulation</keyword>
<evidence type="ECO:0000256" key="1">
    <source>
        <dbReference type="ARBA" id="ARBA00004123"/>
    </source>
</evidence>
<keyword evidence="10" id="KW-0165">Cleavage on pair of basic residues</keyword>
<accession>C3XVR6</accession>
<evidence type="ECO:0000256" key="4">
    <source>
        <dbReference type="ARBA" id="ARBA00004648"/>
    </source>
</evidence>
<dbReference type="FunFam" id="1.20.5.170:FF:000049">
    <property type="entry name" value="X-box binding protein 1"/>
    <property type="match status" value="1"/>
</dbReference>
<keyword evidence="14" id="KW-0256">Endoplasmic reticulum</keyword>
<dbReference type="GO" id="GO:0006915">
    <property type="term" value="P:apoptotic process"/>
    <property type="evidence" value="ECO:0007669"/>
    <property type="project" value="UniProtKB-KW"/>
</dbReference>
<keyword evidence="18" id="KW-0007">Acetylation</keyword>
<reference evidence="30" key="1">
    <citation type="journal article" date="2008" name="Nature">
        <title>The amphioxus genome and the evolution of the chordate karyotype.</title>
        <authorList>
            <consortium name="US DOE Joint Genome Institute (JGI-PGF)"/>
            <person name="Putnam N.H."/>
            <person name="Butts T."/>
            <person name="Ferrier D.E.K."/>
            <person name="Furlong R.F."/>
            <person name="Hellsten U."/>
            <person name="Kawashima T."/>
            <person name="Robinson-Rechavi M."/>
            <person name="Shoguchi E."/>
            <person name="Terry A."/>
            <person name="Yu J.-K."/>
            <person name="Benito-Gutierrez E.L."/>
            <person name="Dubchak I."/>
            <person name="Garcia-Fernandez J."/>
            <person name="Gibson-Brown J.J."/>
            <person name="Grigoriev I.V."/>
            <person name="Horton A.C."/>
            <person name="de Jong P.J."/>
            <person name="Jurka J."/>
            <person name="Kapitonov V.V."/>
            <person name="Kohara Y."/>
            <person name="Kuroki Y."/>
            <person name="Lindquist E."/>
            <person name="Lucas S."/>
            <person name="Osoegawa K."/>
            <person name="Pennacchio L.A."/>
            <person name="Salamov A.A."/>
            <person name="Satou Y."/>
            <person name="Sauka-Spengler T."/>
            <person name="Schmutz J."/>
            <person name="Shin-I T."/>
            <person name="Toyoda A."/>
            <person name="Bronner-Fraser M."/>
            <person name="Fujiyama A."/>
            <person name="Holland L.Z."/>
            <person name="Holland P.W.H."/>
            <person name="Satoh N."/>
            <person name="Rokhsar D.S."/>
        </authorList>
    </citation>
    <scope>NUCLEOTIDE SEQUENCE [LARGE SCALE GENOMIC DNA]</scope>
    <source>
        <strain evidence="30">S238N-H82</strain>
        <tissue evidence="30">Testes</tissue>
    </source>
</reference>
<evidence type="ECO:0000256" key="19">
    <source>
        <dbReference type="ARBA" id="ARBA00023015"/>
    </source>
</evidence>
<dbReference type="GO" id="GO:0005789">
    <property type="term" value="C:endoplasmic reticulum membrane"/>
    <property type="evidence" value="ECO:0007669"/>
    <property type="project" value="UniProtKB-SubCell"/>
</dbReference>
<feature type="compositionally biased region" description="Low complexity" evidence="28">
    <location>
        <begin position="190"/>
        <end position="212"/>
    </location>
</feature>
<keyword evidence="23" id="KW-0010">Activator</keyword>
<keyword evidence="22" id="KW-0472">Membrane</keyword>
<evidence type="ECO:0000256" key="28">
    <source>
        <dbReference type="SAM" id="MobiDB-lite"/>
    </source>
</evidence>
<dbReference type="GO" id="GO:0003700">
    <property type="term" value="F:DNA-binding transcription factor activity"/>
    <property type="evidence" value="ECO:0007669"/>
    <property type="project" value="InterPro"/>
</dbReference>
<evidence type="ECO:0000256" key="10">
    <source>
        <dbReference type="ARBA" id="ARBA00022685"/>
    </source>
</evidence>
<keyword evidence="21" id="KW-0238">DNA-binding</keyword>
<evidence type="ECO:0000256" key="14">
    <source>
        <dbReference type="ARBA" id="ARBA00022824"/>
    </source>
</evidence>
<keyword evidence="12" id="KW-0053">Apoptosis</keyword>
<dbReference type="Pfam" id="PF00170">
    <property type="entry name" value="bZIP_1"/>
    <property type="match status" value="1"/>
</dbReference>
<dbReference type="GO" id="GO:0007517">
    <property type="term" value="P:muscle organ development"/>
    <property type="evidence" value="ECO:0007669"/>
    <property type="project" value="UniProtKB-KW"/>
</dbReference>
<evidence type="ECO:0000256" key="17">
    <source>
        <dbReference type="ARBA" id="ARBA00022989"/>
    </source>
</evidence>
<evidence type="ECO:0000256" key="5">
    <source>
        <dbReference type="ARBA" id="ARBA00022473"/>
    </source>
</evidence>
<keyword evidence="24" id="KW-0804">Transcription</keyword>
<keyword evidence="25" id="KW-0834">Unfolded protein response</keyword>
<evidence type="ECO:0000256" key="23">
    <source>
        <dbReference type="ARBA" id="ARBA00023159"/>
    </source>
</evidence>
<keyword evidence="9" id="KW-0037">Angiogenesis</keyword>
<evidence type="ECO:0000259" key="29">
    <source>
        <dbReference type="PROSITE" id="PS50217"/>
    </source>
</evidence>